<keyword evidence="2" id="KW-0067">ATP-binding</keyword>
<keyword evidence="4" id="KW-1185">Reference proteome</keyword>
<sequence length="603" mass="68407">MSLLPVRPRARTPRAGNSSGKFIAIGIDFGTTFSGVSWAFSEQPDKIYEISEWPSAHYNSQNEVQVPTQYEINSRKWGYQVTPDMVPMKWFKLLLLHDDDVARDEIRNSKPIQHTRAQLRLPNAPTATTVVGLYLRKLWKHTYVTLKTKLDIDNLPLRVAITVPAIWPPYAQKAMREAAEIAGITDERDIGATTLELVQEPEAAGLSILFERSDLPEIQAGESFVVCDAGGGTVDVLSYTVVSERPFQLKECVKGDGKLSGAVRIDEAFEAHLNAKTRLRLQSLDQAEYNTFVIEDWERGAKRNFSNDKEPRQFFLRPPSKAYKKMDRLRGKDSFSISSEEMKTFFSKSLTGIRGLVNEQYKQIERKTGKPPKKILLVGGLGSSLYIHRMLDEQFKGIVLRPLQSWSAVAHGAVIRLLRDNISSQTTYTDSQIRVLATLPDVTARKSRYSYGIAVKRPVHALSDFDSALDRMEPDPEGVLITRRMQCALTGFQGDEVRKRSPVLVSYHQFYKNFAPDKCTFAIKYSSADFPPKRVDPTVLDLCHVECDWDKPFWEWTPVGDPSQGWRRYDDLVLAMGFEGEPKWKVRVGSKQAEQDVRVNYMG</sequence>
<organism evidence="3 4">
    <name type="scientific">Thelonectria olida</name>
    <dbReference type="NCBI Taxonomy" id="1576542"/>
    <lineage>
        <taxon>Eukaryota</taxon>
        <taxon>Fungi</taxon>
        <taxon>Dikarya</taxon>
        <taxon>Ascomycota</taxon>
        <taxon>Pezizomycotina</taxon>
        <taxon>Sordariomycetes</taxon>
        <taxon>Hypocreomycetidae</taxon>
        <taxon>Hypocreales</taxon>
        <taxon>Nectriaceae</taxon>
        <taxon>Thelonectria</taxon>
    </lineage>
</organism>
<dbReference type="InterPro" id="IPR013126">
    <property type="entry name" value="Hsp_70_fam"/>
</dbReference>
<dbReference type="AlphaFoldDB" id="A0A9P9AE99"/>
<dbReference type="InterPro" id="IPR043129">
    <property type="entry name" value="ATPase_NBD"/>
</dbReference>
<keyword evidence="1" id="KW-0547">Nucleotide-binding</keyword>
<dbReference type="Pfam" id="PF00012">
    <property type="entry name" value="HSP70"/>
    <property type="match status" value="1"/>
</dbReference>
<evidence type="ECO:0000256" key="2">
    <source>
        <dbReference type="ARBA" id="ARBA00022840"/>
    </source>
</evidence>
<comment type="caution">
    <text evidence="3">The sequence shown here is derived from an EMBL/GenBank/DDBJ whole genome shotgun (WGS) entry which is preliminary data.</text>
</comment>
<evidence type="ECO:0000313" key="3">
    <source>
        <dbReference type="EMBL" id="KAH6869247.1"/>
    </source>
</evidence>
<dbReference type="Proteomes" id="UP000777438">
    <property type="component" value="Unassembled WGS sequence"/>
</dbReference>
<protein>
    <submittedName>
        <fullName evidence="3">Uncharacterized protein</fullName>
    </submittedName>
</protein>
<dbReference type="SUPFAM" id="SSF53067">
    <property type="entry name" value="Actin-like ATPase domain"/>
    <property type="match status" value="2"/>
</dbReference>
<dbReference type="GO" id="GO:0005524">
    <property type="term" value="F:ATP binding"/>
    <property type="evidence" value="ECO:0007669"/>
    <property type="project" value="UniProtKB-KW"/>
</dbReference>
<evidence type="ECO:0000313" key="4">
    <source>
        <dbReference type="Proteomes" id="UP000777438"/>
    </source>
</evidence>
<name>A0A9P9AE99_9HYPO</name>
<dbReference type="CDD" id="cd10170">
    <property type="entry name" value="ASKHA_NBD_HSP70"/>
    <property type="match status" value="1"/>
</dbReference>
<dbReference type="OrthoDB" id="2963168at2759"/>
<dbReference type="GO" id="GO:0140662">
    <property type="term" value="F:ATP-dependent protein folding chaperone"/>
    <property type="evidence" value="ECO:0007669"/>
    <property type="project" value="InterPro"/>
</dbReference>
<dbReference type="PANTHER" id="PTHR14187">
    <property type="entry name" value="ALPHA KINASE/ELONGATION FACTOR 2 KINASE"/>
    <property type="match status" value="1"/>
</dbReference>
<dbReference type="PANTHER" id="PTHR14187:SF5">
    <property type="entry name" value="HEAT SHOCK 70 KDA PROTEIN 12A"/>
    <property type="match status" value="1"/>
</dbReference>
<evidence type="ECO:0000256" key="1">
    <source>
        <dbReference type="ARBA" id="ARBA00022741"/>
    </source>
</evidence>
<accession>A0A9P9AE99</accession>
<reference evidence="3 4" key="1">
    <citation type="journal article" date="2021" name="Nat. Commun.">
        <title>Genetic determinants of endophytism in the Arabidopsis root mycobiome.</title>
        <authorList>
            <person name="Mesny F."/>
            <person name="Miyauchi S."/>
            <person name="Thiergart T."/>
            <person name="Pickel B."/>
            <person name="Atanasova L."/>
            <person name="Karlsson M."/>
            <person name="Huettel B."/>
            <person name="Barry K.W."/>
            <person name="Haridas S."/>
            <person name="Chen C."/>
            <person name="Bauer D."/>
            <person name="Andreopoulos W."/>
            <person name="Pangilinan J."/>
            <person name="LaButti K."/>
            <person name="Riley R."/>
            <person name="Lipzen A."/>
            <person name="Clum A."/>
            <person name="Drula E."/>
            <person name="Henrissat B."/>
            <person name="Kohler A."/>
            <person name="Grigoriev I.V."/>
            <person name="Martin F.M."/>
            <person name="Hacquard S."/>
        </authorList>
    </citation>
    <scope>NUCLEOTIDE SEQUENCE [LARGE SCALE GENOMIC DNA]</scope>
    <source>
        <strain evidence="3 4">MPI-CAGE-CH-0241</strain>
    </source>
</reference>
<dbReference type="Gene3D" id="3.30.420.40">
    <property type="match status" value="2"/>
</dbReference>
<dbReference type="Gene3D" id="3.90.640.10">
    <property type="entry name" value="Actin, Chain A, domain 4"/>
    <property type="match status" value="1"/>
</dbReference>
<gene>
    <name evidence="3" type="ORF">B0T10DRAFT_418756</name>
</gene>
<proteinExistence type="predicted"/>
<dbReference type="EMBL" id="JAGPYM010000076">
    <property type="protein sequence ID" value="KAH6869247.1"/>
    <property type="molecule type" value="Genomic_DNA"/>
</dbReference>